<evidence type="ECO:0000313" key="2">
    <source>
        <dbReference type="EMBL" id="KAL1376181.1"/>
    </source>
</evidence>
<name>A0ABD1CIG9_CULPP</name>
<keyword evidence="3" id="KW-1185">Reference proteome</keyword>
<evidence type="ECO:0000256" key="1">
    <source>
        <dbReference type="SAM" id="MobiDB-lite"/>
    </source>
</evidence>
<feature type="region of interest" description="Disordered" evidence="1">
    <location>
        <begin position="77"/>
        <end position="98"/>
    </location>
</feature>
<feature type="region of interest" description="Disordered" evidence="1">
    <location>
        <begin position="110"/>
        <end position="145"/>
    </location>
</feature>
<accession>A0ABD1CIG9</accession>
<feature type="compositionally biased region" description="Basic residues" evidence="1">
    <location>
        <begin position="119"/>
        <end position="130"/>
    </location>
</feature>
<gene>
    <name evidence="2" type="ORF">pipiens_004479</name>
</gene>
<dbReference type="EMBL" id="JBEHCU010011870">
    <property type="protein sequence ID" value="KAL1376181.1"/>
    <property type="molecule type" value="Genomic_DNA"/>
</dbReference>
<protein>
    <submittedName>
        <fullName evidence="2">Uncharacterized protein</fullName>
    </submittedName>
</protein>
<comment type="caution">
    <text evidence="2">The sequence shown here is derived from an EMBL/GenBank/DDBJ whole genome shotgun (WGS) entry which is preliminary data.</text>
</comment>
<dbReference type="Proteomes" id="UP001562425">
    <property type="component" value="Unassembled WGS sequence"/>
</dbReference>
<sequence length="145" mass="16026">MYSSSVGHCCAEKNDCDEFNDRWLEVNDPELTVDELQLALKKVLLDLEDSAAVAVRRLVLLLLRLLLQLVKIVPSVPKGARAKPRSTQQPKNCSNSAAGVTLHRSSYSLASFPDDQRSAKHRTSRTHTVHRTYAAHPPTLSAPGQ</sequence>
<feature type="compositionally biased region" description="Polar residues" evidence="1">
    <location>
        <begin position="85"/>
        <end position="98"/>
    </location>
</feature>
<organism evidence="2 3">
    <name type="scientific">Culex pipiens pipiens</name>
    <name type="common">Northern house mosquito</name>
    <dbReference type="NCBI Taxonomy" id="38569"/>
    <lineage>
        <taxon>Eukaryota</taxon>
        <taxon>Metazoa</taxon>
        <taxon>Ecdysozoa</taxon>
        <taxon>Arthropoda</taxon>
        <taxon>Hexapoda</taxon>
        <taxon>Insecta</taxon>
        <taxon>Pterygota</taxon>
        <taxon>Neoptera</taxon>
        <taxon>Endopterygota</taxon>
        <taxon>Diptera</taxon>
        <taxon>Nematocera</taxon>
        <taxon>Culicoidea</taxon>
        <taxon>Culicidae</taxon>
        <taxon>Culicinae</taxon>
        <taxon>Culicini</taxon>
        <taxon>Culex</taxon>
        <taxon>Culex</taxon>
    </lineage>
</organism>
<evidence type="ECO:0000313" key="3">
    <source>
        <dbReference type="Proteomes" id="UP001562425"/>
    </source>
</evidence>
<proteinExistence type="predicted"/>
<reference evidence="2 3" key="1">
    <citation type="submission" date="2024-05" db="EMBL/GenBank/DDBJ databases">
        <title>Culex pipiens pipiens assembly and annotation.</title>
        <authorList>
            <person name="Alout H."/>
            <person name="Durand T."/>
        </authorList>
    </citation>
    <scope>NUCLEOTIDE SEQUENCE [LARGE SCALE GENOMIC DNA]</scope>
    <source>
        <strain evidence="2">HA-2024</strain>
        <tissue evidence="2">Whole body</tissue>
    </source>
</reference>
<dbReference type="AlphaFoldDB" id="A0ABD1CIG9"/>